<evidence type="ECO:0000313" key="3">
    <source>
        <dbReference type="Proteomes" id="UP000028760"/>
    </source>
</evidence>
<dbReference type="OMA" id="PEDPATH"/>
<keyword evidence="1" id="KW-0175">Coiled coil</keyword>
<dbReference type="eggNOG" id="ENOG502S24P">
    <property type="taxonomic scope" value="Eukaryota"/>
</dbReference>
<reference evidence="2" key="3">
    <citation type="submission" date="2025-09" db="UniProtKB">
        <authorList>
            <consortium name="Ensembl"/>
        </authorList>
    </citation>
    <scope>IDENTIFICATION</scope>
</reference>
<accession>A0A096M615</accession>
<evidence type="ECO:0000256" key="1">
    <source>
        <dbReference type="SAM" id="Coils"/>
    </source>
</evidence>
<dbReference type="Ensembl" id="ENSPFOT00000022405.1">
    <property type="protein sequence ID" value="ENSPFOP00000026856.1"/>
    <property type="gene ID" value="ENSPFOG00000024538.1"/>
</dbReference>
<dbReference type="Proteomes" id="UP000028760">
    <property type="component" value="Unassembled WGS sequence"/>
</dbReference>
<evidence type="ECO:0000313" key="2">
    <source>
        <dbReference type="Ensembl" id="ENSPFOP00000026856.1"/>
    </source>
</evidence>
<proteinExistence type="predicted"/>
<dbReference type="AlphaFoldDB" id="A0A096M615"/>
<keyword evidence="3" id="KW-1185">Reference proteome</keyword>
<name>A0A096M615_POEFO</name>
<protein>
    <submittedName>
        <fullName evidence="2">Uncharacterized protein</fullName>
    </submittedName>
</protein>
<reference evidence="3" key="1">
    <citation type="submission" date="2013-10" db="EMBL/GenBank/DDBJ databases">
        <authorList>
            <person name="Schartl M."/>
            <person name="Warren W."/>
        </authorList>
    </citation>
    <scope>NUCLEOTIDE SEQUENCE [LARGE SCALE GENOMIC DNA]</scope>
    <source>
        <strain evidence="3">female</strain>
    </source>
</reference>
<dbReference type="GeneTree" id="ENSGT00740000117056"/>
<organism evidence="2 3">
    <name type="scientific">Poecilia formosa</name>
    <name type="common">Amazon molly</name>
    <name type="synonym">Limia formosa</name>
    <dbReference type="NCBI Taxonomy" id="48698"/>
    <lineage>
        <taxon>Eukaryota</taxon>
        <taxon>Metazoa</taxon>
        <taxon>Chordata</taxon>
        <taxon>Craniata</taxon>
        <taxon>Vertebrata</taxon>
        <taxon>Euteleostomi</taxon>
        <taxon>Actinopterygii</taxon>
        <taxon>Neopterygii</taxon>
        <taxon>Teleostei</taxon>
        <taxon>Neoteleostei</taxon>
        <taxon>Acanthomorphata</taxon>
        <taxon>Ovalentaria</taxon>
        <taxon>Atherinomorphae</taxon>
        <taxon>Cyprinodontiformes</taxon>
        <taxon>Poeciliidae</taxon>
        <taxon>Poeciliinae</taxon>
        <taxon>Poecilia</taxon>
    </lineage>
</organism>
<dbReference type="EMBL" id="AYCK01014770">
    <property type="status" value="NOT_ANNOTATED_CDS"/>
    <property type="molecule type" value="Genomic_DNA"/>
</dbReference>
<reference evidence="2" key="2">
    <citation type="submission" date="2025-08" db="UniProtKB">
        <authorList>
            <consortium name="Ensembl"/>
        </authorList>
    </citation>
    <scope>IDENTIFICATION</scope>
</reference>
<sequence length="265" mass="31416">MKRFFRAQRDEDYSQIQYLTAKCTRLAHDKAVLEREFLVSREKERKLQNELDAVTTRLLHQEQLNLELRMNQDQLICRIRQQQNLVDVLQQRMVLLAEESRRDVELLQQVNSELVCLQSSEVQLEGLVEELHAEAQCRAALTDRLHAELRSIQLKTRSLGTISEKQISKLVQLKELQETNDGLTEELRDLRKTHLEEVKELQQENKGSLSKLQETAEQFEWLCQQQKYWMRCVKRFKDCLMEERQTLLHQVSTLEKKVGQQKKSS</sequence>
<feature type="coiled-coil region" evidence="1">
    <location>
        <begin position="173"/>
        <end position="257"/>
    </location>
</feature>